<gene>
    <name evidence="5 6" type="primary">citG</name>
    <name evidence="6" type="ORF">EAF07_01425</name>
</gene>
<evidence type="ECO:0000256" key="1">
    <source>
        <dbReference type="ARBA" id="ARBA00001210"/>
    </source>
</evidence>
<keyword evidence="4 5" id="KW-0067">ATP-binding</keyword>
<dbReference type="InterPro" id="IPR002736">
    <property type="entry name" value="CitG"/>
</dbReference>
<keyword evidence="3 5" id="KW-0547">Nucleotide-binding</keyword>
<reference evidence="6 7" key="1">
    <citation type="submission" date="2018-10" db="EMBL/GenBank/DDBJ databases">
        <title>Streptococcus hillyeri sp. nov., isolated from equine tracheal sample.</title>
        <authorList>
            <person name="Macfadyen A.C."/>
            <person name="Waller A."/>
            <person name="Paterson G.K."/>
        </authorList>
    </citation>
    <scope>NUCLEOTIDE SEQUENCE [LARGE SCALE GENOMIC DNA]</scope>
    <source>
        <strain evidence="6 7">28462</strain>
    </source>
</reference>
<dbReference type="Gene3D" id="1.10.4200.10">
    <property type="entry name" value="Triphosphoribosyl-dephospho-CoA protein"/>
    <property type="match status" value="1"/>
</dbReference>
<evidence type="ECO:0000256" key="4">
    <source>
        <dbReference type="ARBA" id="ARBA00022840"/>
    </source>
</evidence>
<organism evidence="6 7">
    <name type="scientific">Streptococcus hillyeri</name>
    <dbReference type="NCBI Taxonomy" id="2282420"/>
    <lineage>
        <taxon>Bacteria</taxon>
        <taxon>Bacillati</taxon>
        <taxon>Bacillota</taxon>
        <taxon>Bacilli</taxon>
        <taxon>Lactobacillales</taxon>
        <taxon>Streptococcaceae</taxon>
        <taxon>Streptococcus</taxon>
    </lineage>
</organism>
<protein>
    <recommendedName>
        <fullName evidence="5">Probable 2-(5''-triphosphoribosyl)-3'-dephosphocoenzyme-A synthase</fullName>
        <shortName evidence="5">2-(5''-triphosphoribosyl)-3'-dephospho-CoA synthase</shortName>
        <ecNumber evidence="5">2.4.2.52</ecNumber>
    </recommendedName>
</protein>
<sequence>MPDTPFQYFSNLATKALLYEVSLSPKPGLVDRFDDGAHRDMTFSTFIDSTMALAPFFEKYISLGYQMADEPPLALFNALRDLGIKAEQAMFEATGGINTHKGVNFSLAVLLGATGAYLKKHLKLLKNPKRFSEDDTKVICQISSSLCCHLIETDLSHLSEKKELTYGEKLYLDYGIKGPRGEASEGFPTLTEKALPFFRKKLERSDKELAQLQLLLYLMTFVEDGNIIHRGGIEAWRQVKVECQKMYGAYLTKSELVHQLSIYNDILISRNLSPGGTADLLALTFYFAMLEGIL</sequence>
<keyword evidence="7" id="KW-1185">Reference proteome</keyword>
<dbReference type="PANTHER" id="PTHR30201:SF2">
    <property type="entry name" value="2-(5''-TRIPHOSPHORIBOSYL)-3'-DEPHOSPHOCOENZYME-A SYNTHASE"/>
    <property type="match status" value="1"/>
</dbReference>
<evidence type="ECO:0000256" key="5">
    <source>
        <dbReference type="HAMAP-Rule" id="MF_00397"/>
    </source>
</evidence>
<evidence type="ECO:0000256" key="2">
    <source>
        <dbReference type="ARBA" id="ARBA00022679"/>
    </source>
</evidence>
<dbReference type="OrthoDB" id="114886at2"/>
<keyword evidence="2 5" id="KW-0808">Transferase</keyword>
<dbReference type="EC" id="2.4.2.52" evidence="5"/>
<dbReference type="EMBL" id="RCVM01000001">
    <property type="protein sequence ID" value="RLY05385.1"/>
    <property type="molecule type" value="Genomic_DNA"/>
</dbReference>
<dbReference type="RefSeq" id="WP_121834509.1">
    <property type="nucleotide sequence ID" value="NZ_CP163513.1"/>
</dbReference>
<dbReference type="AlphaFoldDB" id="A0A3L9DWA3"/>
<dbReference type="GO" id="GO:0046917">
    <property type="term" value="F:triphosphoribosyl-dephospho-CoA synthase activity"/>
    <property type="evidence" value="ECO:0007669"/>
    <property type="project" value="UniProtKB-UniRule"/>
</dbReference>
<comment type="catalytic activity">
    <reaction evidence="1 5">
        <text>3'-dephospho-CoA + ATP = 2'-(5''-triphospho-alpha-D-ribosyl)-3'-dephospho-CoA + adenine</text>
        <dbReference type="Rhea" id="RHEA:15117"/>
        <dbReference type="ChEBI" id="CHEBI:16708"/>
        <dbReference type="ChEBI" id="CHEBI:30616"/>
        <dbReference type="ChEBI" id="CHEBI:57328"/>
        <dbReference type="ChEBI" id="CHEBI:61378"/>
        <dbReference type="EC" id="2.4.2.52"/>
    </reaction>
</comment>
<evidence type="ECO:0000256" key="3">
    <source>
        <dbReference type="ARBA" id="ARBA00022741"/>
    </source>
</evidence>
<comment type="caution">
    <text evidence="6">The sequence shown here is derived from an EMBL/GenBank/DDBJ whole genome shotgun (WGS) entry which is preliminary data.</text>
</comment>
<dbReference type="InterPro" id="IPR017551">
    <property type="entry name" value="TriPribosyl-deP-CoA_syn_CitG"/>
</dbReference>
<evidence type="ECO:0000313" key="6">
    <source>
        <dbReference type="EMBL" id="RLY05385.1"/>
    </source>
</evidence>
<dbReference type="Pfam" id="PF01874">
    <property type="entry name" value="CitG"/>
    <property type="match status" value="1"/>
</dbReference>
<dbReference type="HAMAP" id="MF_00397">
    <property type="entry name" value="CitG"/>
    <property type="match status" value="1"/>
</dbReference>
<dbReference type="GO" id="GO:0051191">
    <property type="term" value="P:prosthetic group biosynthetic process"/>
    <property type="evidence" value="ECO:0007669"/>
    <property type="project" value="TreeGrafter"/>
</dbReference>
<dbReference type="PANTHER" id="PTHR30201">
    <property type="entry name" value="TRIPHOSPHORIBOSYL-DEPHOSPHO-COA SYNTHASE"/>
    <property type="match status" value="1"/>
</dbReference>
<dbReference type="NCBIfam" id="TIGR03125">
    <property type="entry name" value="citrate_citG"/>
    <property type="match status" value="1"/>
</dbReference>
<comment type="similarity">
    <text evidence="5">Belongs to the CitG/MdcB family.</text>
</comment>
<evidence type="ECO:0000313" key="7">
    <source>
        <dbReference type="Proteomes" id="UP000279194"/>
    </source>
</evidence>
<dbReference type="Proteomes" id="UP000279194">
    <property type="component" value="Unassembled WGS sequence"/>
</dbReference>
<dbReference type="GO" id="GO:0016757">
    <property type="term" value="F:glycosyltransferase activity"/>
    <property type="evidence" value="ECO:0007669"/>
    <property type="project" value="UniProtKB-KW"/>
</dbReference>
<dbReference type="GO" id="GO:0005524">
    <property type="term" value="F:ATP binding"/>
    <property type="evidence" value="ECO:0007669"/>
    <property type="project" value="UniProtKB-KW"/>
</dbReference>
<name>A0A3L9DWA3_9STRE</name>
<keyword evidence="6" id="KW-0328">Glycosyltransferase</keyword>
<proteinExistence type="inferred from homology"/>
<accession>A0A3L9DWA3</accession>